<dbReference type="RefSeq" id="WP_242878175.1">
    <property type="nucleotide sequence ID" value="NZ_FOIO01000057.1"/>
</dbReference>
<keyword evidence="2" id="KW-0238">DNA-binding</keyword>
<dbReference type="Proteomes" id="UP000182121">
    <property type="component" value="Unassembled WGS sequence"/>
</dbReference>
<dbReference type="Pfam" id="PF13443">
    <property type="entry name" value="HTH_26"/>
    <property type="match status" value="1"/>
</dbReference>
<dbReference type="AlphaFoldDB" id="A0A1I0JGZ4"/>
<dbReference type="EMBL" id="FOIO01000057">
    <property type="protein sequence ID" value="SEU09341.1"/>
    <property type="molecule type" value="Genomic_DNA"/>
</dbReference>
<dbReference type="PROSITE" id="PS50943">
    <property type="entry name" value="HTH_CROC1"/>
    <property type="match status" value="1"/>
</dbReference>
<dbReference type="Gene3D" id="1.10.260.40">
    <property type="entry name" value="lambda repressor-like DNA-binding domains"/>
    <property type="match status" value="1"/>
</dbReference>
<proteinExistence type="predicted"/>
<dbReference type="GO" id="GO:0003677">
    <property type="term" value="F:DNA binding"/>
    <property type="evidence" value="ECO:0007669"/>
    <property type="project" value="UniProtKB-KW"/>
</dbReference>
<dbReference type="SUPFAM" id="SSF47413">
    <property type="entry name" value="lambda repressor-like DNA-binding domains"/>
    <property type="match status" value="1"/>
</dbReference>
<dbReference type="SMART" id="SM00530">
    <property type="entry name" value="HTH_XRE"/>
    <property type="match status" value="1"/>
</dbReference>
<reference evidence="2 3" key="1">
    <citation type="submission" date="2016-10" db="EMBL/GenBank/DDBJ databases">
        <authorList>
            <person name="Varghese N."/>
            <person name="Submissions S."/>
        </authorList>
    </citation>
    <scope>NUCLEOTIDE SEQUENCE [LARGE SCALE GENOMIC DNA]</scope>
    <source>
        <strain evidence="2 3">NLAE-zl-C196</strain>
    </source>
</reference>
<evidence type="ECO:0000259" key="1">
    <source>
        <dbReference type="PROSITE" id="PS50943"/>
    </source>
</evidence>
<sequence>MLLYNNVKRLCDEHKISVSALERTLEFPRSSICKWNENEPGIRKVQKVADYFGVSIEKLLKGNKDEESDKNV</sequence>
<dbReference type="InterPro" id="IPR010982">
    <property type="entry name" value="Lambda_DNA-bd_dom_sf"/>
</dbReference>
<feature type="domain" description="HTH cro/C1-type" evidence="1">
    <location>
        <begin position="7"/>
        <end position="59"/>
    </location>
</feature>
<dbReference type="InterPro" id="IPR001387">
    <property type="entry name" value="Cro/C1-type_HTH"/>
</dbReference>
<accession>A0A1I0JGZ4</accession>
<organism evidence="2 3">
    <name type="scientific">Enterocloster clostridioformis</name>
    <dbReference type="NCBI Taxonomy" id="1531"/>
    <lineage>
        <taxon>Bacteria</taxon>
        <taxon>Bacillati</taxon>
        <taxon>Bacillota</taxon>
        <taxon>Clostridia</taxon>
        <taxon>Lachnospirales</taxon>
        <taxon>Lachnospiraceae</taxon>
        <taxon>Enterocloster</taxon>
    </lineage>
</organism>
<evidence type="ECO:0000313" key="2">
    <source>
        <dbReference type="EMBL" id="SEU09341.1"/>
    </source>
</evidence>
<comment type="caution">
    <text evidence="2">The sequence shown here is derived from an EMBL/GenBank/DDBJ whole genome shotgun (WGS) entry which is preliminary data.</text>
</comment>
<evidence type="ECO:0000313" key="3">
    <source>
        <dbReference type="Proteomes" id="UP000182121"/>
    </source>
</evidence>
<gene>
    <name evidence="2" type="ORF">SAMN05216521_105710</name>
</gene>
<name>A0A1I0JGZ4_9FIRM</name>
<protein>
    <submittedName>
        <fullName evidence="2">Cro/C1-type HTH DNA-binding domain-containing protein</fullName>
    </submittedName>
</protein>